<evidence type="ECO:0000313" key="1">
    <source>
        <dbReference type="EMBL" id="CAE2202724.1"/>
    </source>
</evidence>
<reference evidence="1" key="1">
    <citation type="submission" date="2021-01" db="EMBL/GenBank/DDBJ databases">
        <authorList>
            <person name="Corre E."/>
            <person name="Pelletier E."/>
            <person name="Niang G."/>
            <person name="Scheremetjew M."/>
            <person name="Finn R."/>
            <person name="Kale V."/>
            <person name="Holt S."/>
            <person name="Cochrane G."/>
            <person name="Meng A."/>
            <person name="Brown T."/>
            <person name="Cohen L."/>
        </authorList>
    </citation>
    <scope>NUCLEOTIDE SEQUENCE</scope>
    <source>
        <strain evidence="1">UIO037</strain>
    </source>
</reference>
<dbReference type="EMBL" id="HBKO01010547">
    <property type="protein sequence ID" value="CAE2202724.1"/>
    <property type="molecule type" value="Transcribed_RNA"/>
</dbReference>
<protein>
    <submittedName>
        <fullName evidence="1">Uncharacterized protein</fullName>
    </submittedName>
</protein>
<accession>A0A6V4L495</accession>
<dbReference type="AlphaFoldDB" id="A0A6V4L495"/>
<organism evidence="1">
    <name type="scientific">Prymnesium polylepis</name>
    <dbReference type="NCBI Taxonomy" id="72548"/>
    <lineage>
        <taxon>Eukaryota</taxon>
        <taxon>Haptista</taxon>
        <taxon>Haptophyta</taxon>
        <taxon>Prymnesiophyceae</taxon>
        <taxon>Prymnesiales</taxon>
        <taxon>Prymnesiaceae</taxon>
        <taxon>Prymnesium</taxon>
    </lineage>
</organism>
<gene>
    <name evidence="1" type="ORF">CPOL0286_LOCUS4787</name>
</gene>
<sequence>MTSTMSVVVPPGMSEGMMMQVNTAQGMMQVQIPPGVKEGAEFQFQVGAVAPVQAATPVVAAVAAVPGTLVQMEGPQAVGAWKFYAGGTQPWQAGGGCDCLNDVGTCLYVCFLPWCALCDAAEMLKMGPNGASFIDADMFQCPGQCMSALTTMGPYGTGYCIGMCVCPEYVAAGCYTTSLVKMTMAKYNLIFPEPCGASQCCCGPQCLCSAFWCQACMLCLVHRELKMRERSNVGAPDAGNNMAR</sequence>
<proteinExistence type="predicted"/>
<name>A0A6V4L495_9EUKA</name>